<dbReference type="PATRIC" id="fig|1204738.3.peg.3067"/>
<protein>
    <submittedName>
        <fullName evidence="1">Uncharacterized protein</fullName>
    </submittedName>
</protein>
<gene>
    <name evidence="1" type="ORF">HALTITAN_2041</name>
</gene>
<dbReference type="RefSeq" id="WP_009287623.1">
    <property type="nucleotide sequence ID" value="NZ_AOPO01000008.1"/>
</dbReference>
<reference evidence="1 2" key="1">
    <citation type="journal article" date="2013" name="Genome Announc.">
        <title>Draft Genome of the Marine Gammaproteobacterium Halomonas titanicae.</title>
        <authorList>
            <person name="Sanchez-Porro C."/>
            <person name="de la Haba R.R."/>
            <person name="Cruz-Hernandez N."/>
            <person name="Gonzalez J.M."/>
            <person name="Reyes-Guirao C."/>
            <person name="Navarro-Sampedro L."/>
            <person name="Carballo M."/>
            <person name="Ventosa A."/>
        </authorList>
    </citation>
    <scope>NUCLEOTIDE SEQUENCE [LARGE SCALE GENOMIC DNA]</scope>
    <source>
        <strain evidence="1 2">BH1</strain>
    </source>
</reference>
<evidence type="ECO:0000313" key="2">
    <source>
        <dbReference type="Proteomes" id="UP000011651"/>
    </source>
</evidence>
<sequence>MTFFDINSIVKDINPTRLEAYLLSTGWIEACSISDKAKVWHRPEEKYFDLEILQPINQDLKDYSQRLYEAIHFLSEYENRTASKIINDVGNFDSDIVKIRVISPDVDGGVIPIDDGVLLFEKAKELLVSSTLSTFKKKRFFSGSWPAAVREFIDTLRFGQTERGSYIVNVIAPISHFSEKEIPEADCSITRSISNNLARSLQATRVAVENYEKTKDLISFESAVSSGVSANLCDAIIGMSGTSNSRDIEISIEFAASEMDSQGILRSHRFASSHIPILSTASDYYKGNFVIQNYEARGLVIRMDHEPTEDYGVIRVSSIVNGAAKNISVQLSLDDYWEAVKAHKPGYPVACQGDLHVTPRSAFLVDPRKFRVINNEDLFDEQS</sequence>
<organism evidence="1 2">
    <name type="scientific">Vreelandella titanicae BH1</name>
    <dbReference type="NCBI Taxonomy" id="1204738"/>
    <lineage>
        <taxon>Bacteria</taxon>
        <taxon>Pseudomonadati</taxon>
        <taxon>Pseudomonadota</taxon>
        <taxon>Gammaproteobacteria</taxon>
        <taxon>Oceanospirillales</taxon>
        <taxon>Halomonadaceae</taxon>
        <taxon>Vreelandella</taxon>
    </lineage>
</organism>
<comment type="caution">
    <text evidence="1">The sequence shown here is derived from an EMBL/GenBank/DDBJ whole genome shotgun (WGS) entry which is preliminary data.</text>
</comment>
<name>L9U8R4_9GAMM</name>
<dbReference type="EMBL" id="AOPO01000008">
    <property type="protein sequence ID" value="ELY21162.1"/>
    <property type="molecule type" value="Genomic_DNA"/>
</dbReference>
<accession>L9U8R4</accession>
<evidence type="ECO:0000313" key="1">
    <source>
        <dbReference type="EMBL" id="ELY21162.1"/>
    </source>
</evidence>
<proteinExistence type="predicted"/>
<dbReference type="AlphaFoldDB" id="L9U8R4"/>
<dbReference type="Proteomes" id="UP000011651">
    <property type="component" value="Unassembled WGS sequence"/>
</dbReference>